<dbReference type="SUPFAM" id="SSF53335">
    <property type="entry name" value="S-adenosyl-L-methionine-dependent methyltransferases"/>
    <property type="match status" value="1"/>
</dbReference>
<protein>
    <submittedName>
        <fullName evidence="2">S-adenosyl-L-methionine-dependent methyltransferase</fullName>
    </submittedName>
</protein>
<dbReference type="PANTHER" id="PTHR38451:SF1">
    <property type="entry name" value="TRNA (ADENINE(22)-N(1))-METHYLTRANSFERASE"/>
    <property type="match status" value="1"/>
</dbReference>
<keyword evidence="2" id="KW-0808">Transferase</keyword>
<gene>
    <name evidence="1" type="ORF">IV38_GL000401</name>
    <name evidence="2" type="ORF">IV40_GL000267</name>
</gene>
<comment type="caution">
    <text evidence="2">The sequence shown here is derived from an EMBL/GenBank/DDBJ whole genome shotgun (WGS) entry which is preliminary data.</text>
</comment>
<evidence type="ECO:0000313" key="4">
    <source>
        <dbReference type="Proteomes" id="UP000051751"/>
    </source>
</evidence>
<evidence type="ECO:0000313" key="2">
    <source>
        <dbReference type="EMBL" id="KRN33954.1"/>
    </source>
</evidence>
<dbReference type="Pfam" id="PF04816">
    <property type="entry name" value="TrmK"/>
    <property type="match status" value="1"/>
</dbReference>
<dbReference type="AlphaFoldDB" id="A0A0R2FZL5"/>
<dbReference type="GO" id="GO:0160105">
    <property type="term" value="F:tRNA (adenine(22)-N1)-methyltransferase activity"/>
    <property type="evidence" value="ECO:0007669"/>
    <property type="project" value="InterPro"/>
</dbReference>
<dbReference type="Gene3D" id="3.40.50.150">
    <property type="entry name" value="Vaccinia Virus protein VP39"/>
    <property type="match status" value="1"/>
</dbReference>
<dbReference type="EMBL" id="JQAZ01000001">
    <property type="protein sequence ID" value="KRN33954.1"/>
    <property type="molecule type" value="Genomic_DNA"/>
</dbReference>
<dbReference type="InterPro" id="IPR029063">
    <property type="entry name" value="SAM-dependent_MTases_sf"/>
</dbReference>
<keyword evidence="3" id="KW-1185">Reference proteome</keyword>
<sequence>MSNLEQIHLSQRLATVAQHIQQGDRIADIGSDHAYLPIALVQSGRIPAAVAGEVVPGPFHLAEEHVAQYGLAAQIKVRLADGLAAIKPADRITAVTIAGMGGTLIHDILEAGYQQHLRGTERLILQPNVGENRVREWLLAHQYAITAEEILEEDQHIYEVIAAAPSAAPVHYDEADLYFGPFLRQHPHNSVFQAKWQDRLQREQRVLRELQKAQEVPTAKAAQHQHLVAMIEEVVE</sequence>
<evidence type="ECO:0000313" key="3">
    <source>
        <dbReference type="Proteomes" id="UP000051645"/>
    </source>
</evidence>
<accession>A0A0R2FZL5</accession>
<reference evidence="3 4" key="1">
    <citation type="journal article" date="2015" name="Genome Announc.">
        <title>Expanding the biotechnology potential of lactobacilli through comparative genomics of 213 strains and associated genera.</title>
        <authorList>
            <person name="Sun Z."/>
            <person name="Harris H.M."/>
            <person name="McCann A."/>
            <person name="Guo C."/>
            <person name="Argimon S."/>
            <person name="Zhang W."/>
            <person name="Yang X."/>
            <person name="Jeffery I.B."/>
            <person name="Cooney J.C."/>
            <person name="Kagawa T.F."/>
            <person name="Liu W."/>
            <person name="Song Y."/>
            <person name="Salvetti E."/>
            <person name="Wrobel A."/>
            <person name="Rasinkangas P."/>
            <person name="Parkhill J."/>
            <person name="Rea M.C."/>
            <person name="O'Sullivan O."/>
            <person name="Ritari J."/>
            <person name="Douillard F.P."/>
            <person name="Paul Ross R."/>
            <person name="Yang R."/>
            <person name="Briner A.E."/>
            <person name="Felis G.E."/>
            <person name="de Vos W.M."/>
            <person name="Barrangou R."/>
            <person name="Klaenhammer T.R."/>
            <person name="Caufield P.W."/>
            <person name="Cui Y."/>
            <person name="Zhang H."/>
            <person name="O'Toole P.W."/>
        </authorList>
    </citation>
    <scope>NUCLEOTIDE SEQUENCE [LARGE SCALE GENOMIC DNA]</scope>
    <source>
        <strain evidence="1 4">ATCC BAA-66</strain>
        <strain evidence="2 3">DSM 13344</strain>
    </source>
</reference>
<dbReference type="Gene3D" id="1.10.287.1890">
    <property type="match status" value="1"/>
</dbReference>
<dbReference type="InterPro" id="IPR006901">
    <property type="entry name" value="TrmK"/>
</dbReference>
<keyword evidence="2" id="KW-0489">Methyltransferase</keyword>
<dbReference type="PANTHER" id="PTHR38451">
    <property type="entry name" value="TRNA (ADENINE(22)-N(1))-METHYLTRANSFERASE"/>
    <property type="match status" value="1"/>
</dbReference>
<name>A0A0R2FZL5_9LACO</name>
<evidence type="ECO:0000313" key="1">
    <source>
        <dbReference type="EMBL" id="KRN29516.1"/>
    </source>
</evidence>
<proteinExistence type="predicted"/>
<organism evidence="2 3">
    <name type="scientific">Lactobacillus selangorensis</name>
    <dbReference type="NCBI Taxonomy" id="81857"/>
    <lineage>
        <taxon>Bacteria</taxon>
        <taxon>Bacillati</taxon>
        <taxon>Bacillota</taxon>
        <taxon>Bacilli</taxon>
        <taxon>Lactobacillales</taxon>
        <taxon>Lactobacillaceae</taxon>
        <taxon>Lactobacillus</taxon>
    </lineage>
</organism>
<dbReference type="STRING" id="81857.IV38_GL000401"/>
<dbReference type="GO" id="GO:0032259">
    <property type="term" value="P:methylation"/>
    <property type="evidence" value="ECO:0007669"/>
    <property type="project" value="UniProtKB-KW"/>
</dbReference>
<dbReference type="Proteomes" id="UP000051645">
    <property type="component" value="Unassembled WGS sequence"/>
</dbReference>
<dbReference type="Proteomes" id="UP000051751">
    <property type="component" value="Unassembled WGS sequence"/>
</dbReference>
<dbReference type="PATRIC" id="fig|81857.3.peg.406"/>
<dbReference type="EMBL" id="JQAT01000001">
    <property type="protein sequence ID" value="KRN29516.1"/>
    <property type="molecule type" value="Genomic_DNA"/>
</dbReference>
<dbReference type="PIRSF" id="PIRSF018637">
    <property type="entry name" value="TrmK"/>
    <property type="match status" value="1"/>
</dbReference>